<evidence type="ECO:0000256" key="5">
    <source>
        <dbReference type="ARBA" id="ARBA00022679"/>
    </source>
</evidence>
<evidence type="ECO:0000256" key="6">
    <source>
        <dbReference type="ARBA" id="ARBA00022723"/>
    </source>
</evidence>
<dbReference type="OrthoDB" id="4279at2"/>
<keyword evidence="6" id="KW-0479">Metal-binding</keyword>
<dbReference type="InterPro" id="IPR011324">
    <property type="entry name" value="Cytotoxic_necrot_fac-like_cat"/>
</dbReference>
<evidence type="ECO:0000256" key="3">
    <source>
        <dbReference type="ARBA" id="ARBA00003215"/>
    </source>
</evidence>
<comment type="cofactor">
    <cofactor evidence="2">
        <name>Zn(2+)</name>
        <dbReference type="ChEBI" id="CHEBI:29105"/>
    </cofactor>
</comment>
<evidence type="ECO:0000256" key="2">
    <source>
        <dbReference type="ARBA" id="ARBA00001947"/>
    </source>
</evidence>
<evidence type="ECO:0000256" key="11">
    <source>
        <dbReference type="ARBA" id="ARBA00049893"/>
    </source>
</evidence>
<keyword evidence="14" id="KW-1185">Reference proteome</keyword>
<proteinExistence type="inferred from homology"/>
<organism evidence="13 14">
    <name type="scientific">Amphibacillus marinus</name>
    <dbReference type="NCBI Taxonomy" id="872970"/>
    <lineage>
        <taxon>Bacteria</taxon>
        <taxon>Bacillati</taxon>
        <taxon>Bacillota</taxon>
        <taxon>Bacilli</taxon>
        <taxon>Bacillales</taxon>
        <taxon>Bacillaceae</taxon>
        <taxon>Amphibacillus</taxon>
    </lineage>
</organism>
<evidence type="ECO:0000256" key="1">
    <source>
        <dbReference type="ARBA" id="ARBA00000553"/>
    </source>
</evidence>
<dbReference type="Proteomes" id="UP000199300">
    <property type="component" value="Unassembled WGS sequence"/>
</dbReference>
<protein>
    <recommendedName>
        <fullName evidence="12">Purine nucleoside phosphorylase</fullName>
    </recommendedName>
</protein>
<dbReference type="CDD" id="cd16833">
    <property type="entry name" value="YfiH"/>
    <property type="match status" value="1"/>
</dbReference>
<comment type="catalytic activity">
    <reaction evidence="1">
        <text>inosine + phosphate = alpha-D-ribose 1-phosphate + hypoxanthine</text>
        <dbReference type="Rhea" id="RHEA:27646"/>
        <dbReference type="ChEBI" id="CHEBI:17368"/>
        <dbReference type="ChEBI" id="CHEBI:17596"/>
        <dbReference type="ChEBI" id="CHEBI:43474"/>
        <dbReference type="ChEBI" id="CHEBI:57720"/>
        <dbReference type="EC" id="2.4.2.1"/>
    </reaction>
    <physiologicalReaction direction="left-to-right" evidence="1">
        <dbReference type="Rhea" id="RHEA:27647"/>
    </physiologicalReaction>
</comment>
<evidence type="ECO:0000313" key="14">
    <source>
        <dbReference type="Proteomes" id="UP000199300"/>
    </source>
</evidence>
<dbReference type="STRING" id="872970.SAMN04488134_101504"/>
<name>A0A1H8I243_9BACI</name>
<dbReference type="NCBIfam" id="TIGR00726">
    <property type="entry name" value="peptidoglycan editing factor PgeF"/>
    <property type="match status" value="1"/>
</dbReference>
<gene>
    <name evidence="13" type="ORF">SAMN04488134_101504</name>
</gene>
<dbReference type="InterPro" id="IPR038371">
    <property type="entry name" value="Cu_polyphenol_OxRdtase_sf"/>
</dbReference>
<comment type="function">
    <text evidence="3">Purine nucleoside enzyme that catalyzes the phosphorolysis of adenosine and inosine nucleosides, yielding D-ribose 1-phosphate and the respective free bases, adenine and hypoxanthine. Also catalyzes the phosphorolysis of S-methyl-5'-thioadenosine into adenine and S-methyl-5-thio-alpha-D-ribose 1-phosphate. Also has adenosine deaminase activity.</text>
</comment>
<evidence type="ECO:0000256" key="4">
    <source>
        <dbReference type="ARBA" id="ARBA00007353"/>
    </source>
</evidence>
<dbReference type="Gene3D" id="3.60.140.10">
    <property type="entry name" value="CNF1/YfiH-like putative cysteine hydrolases"/>
    <property type="match status" value="1"/>
</dbReference>
<evidence type="ECO:0000256" key="9">
    <source>
        <dbReference type="ARBA" id="ARBA00047989"/>
    </source>
</evidence>
<dbReference type="GO" id="GO:0016787">
    <property type="term" value="F:hydrolase activity"/>
    <property type="evidence" value="ECO:0007669"/>
    <property type="project" value="UniProtKB-KW"/>
</dbReference>
<comment type="catalytic activity">
    <reaction evidence="9">
        <text>adenosine + H2O + H(+) = inosine + NH4(+)</text>
        <dbReference type="Rhea" id="RHEA:24408"/>
        <dbReference type="ChEBI" id="CHEBI:15377"/>
        <dbReference type="ChEBI" id="CHEBI:15378"/>
        <dbReference type="ChEBI" id="CHEBI:16335"/>
        <dbReference type="ChEBI" id="CHEBI:17596"/>
        <dbReference type="ChEBI" id="CHEBI:28938"/>
        <dbReference type="EC" id="3.5.4.4"/>
    </reaction>
    <physiologicalReaction direction="left-to-right" evidence="9">
        <dbReference type="Rhea" id="RHEA:24409"/>
    </physiologicalReaction>
</comment>
<keyword evidence="7" id="KW-0378">Hydrolase</keyword>
<keyword evidence="8" id="KW-0862">Zinc</keyword>
<evidence type="ECO:0000256" key="12">
    <source>
        <dbReference type="RuleBase" id="RU361274"/>
    </source>
</evidence>
<sequence>MEPFQLDNPGYYHIHAWLNQFKGLTAGITTRSGGFSKPPFAGLNMGLHVQDEYEQVMKNRQWLAESLGYPLEQWVIGEQVHGSSIYKVGKADALLGAGASAVETAVKGIDGLITKESGILLGAFFADCVPLFFYDPYTNWLGIAHAGWRGTVGMIAREMVSNFQQEGVNPAHLHIAIGPAISQVHYRVDDFVVNQVPERYRNKVVEQLDDQNNQYLIDLPRLNQLILIEAGIKESNILMTNYCTYVADNLYSYRRDQGQTGRMLAFIGRD</sequence>
<dbReference type="GO" id="GO:0017061">
    <property type="term" value="F:S-methyl-5-thioadenosine phosphorylase activity"/>
    <property type="evidence" value="ECO:0007669"/>
    <property type="project" value="UniProtKB-EC"/>
</dbReference>
<dbReference type="EMBL" id="FODJ01000001">
    <property type="protein sequence ID" value="SEN62569.1"/>
    <property type="molecule type" value="Genomic_DNA"/>
</dbReference>
<evidence type="ECO:0000313" key="13">
    <source>
        <dbReference type="EMBL" id="SEN62569.1"/>
    </source>
</evidence>
<evidence type="ECO:0000256" key="7">
    <source>
        <dbReference type="ARBA" id="ARBA00022801"/>
    </source>
</evidence>
<dbReference type="RefSeq" id="WP_091494463.1">
    <property type="nucleotide sequence ID" value="NZ_FODJ01000001.1"/>
</dbReference>
<dbReference type="Pfam" id="PF02578">
    <property type="entry name" value="Cu-oxidase_4"/>
    <property type="match status" value="1"/>
</dbReference>
<reference evidence="13 14" key="1">
    <citation type="submission" date="2016-10" db="EMBL/GenBank/DDBJ databases">
        <authorList>
            <person name="de Groot N.N."/>
        </authorList>
    </citation>
    <scope>NUCLEOTIDE SEQUENCE [LARGE SCALE GENOMIC DNA]</scope>
    <source>
        <strain evidence="13 14">CGMCC 1.10434</strain>
    </source>
</reference>
<comment type="catalytic activity">
    <reaction evidence="10">
        <text>adenosine + phosphate = alpha-D-ribose 1-phosphate + adenine</text>
        <dbReference type="Rhea" id="RHEA:27642"/>
        <dbReference type="ChEBI" id="CHEBI:16335"/>
        <dbReference type="ChEBI" id="CHEBI:16708"/>
        <dbReference type="ChEBI" id="CHEBI:43474"/>
        <dbReference type="ChEBI" id="CHEBI:57720"/>
        <dbReference type="EC" id="2.4.2.1"/>
    </reaction>
    <physiologicalReaction direction="left-to-right" evidence="10">
        <dbReference type="Rhea" id="RHEA:27643"/>
    </physiologicalReaction>
</comment>
<dbReference type="PANTHER" id="PTHR30616">
    <property type="entry name" value="UNCHARACTERIZED PROTEIN YFIH"/>
    <property type="match status" value="1"/>
</dbReference>
<dbReference type="AlphaFoldDB" id="A0A1H8I243"/>
<dbReference type="InterPro" id="IPR003730">
    <property type="entry name" value="Cu_polyphenol_OxRdtase"/>
</dbReference>
<evidence type="ECO:0000256" key="10">
    <source>
        <dbReference type="ARBA" id="ARBA00048968"/>
    </source>
</evidence>
<dbReference type="SUPFAM" id="SSF64438">
    <property type="entry name" value="CNF1/YfiH-like putative cysteine hydrolases"/>
    <property type="match status" value="1"/>
</dbReference>
<evidence type="ECO:0000256" key="8">
    <source>
        <dbReference type="ARBA" id="ARBA00022833"/>
    </source>
</evidence>
<comment type="catalytic activity">
    <reaction evidence="11">
        <text>S-methyl-5'-thioadenosine + phosphate = 5-(methylsulfanyl)-alpha-D-ribose 1-phosphate + adenine</text>
        <dbReference type="Rhea" id="RHEA:11852"/>
        <dbReference type="ChEBI" id="CHEBI:16708"/>
        <dbReference type="ChEBI" id="CHEBI:17509"/>
        <dbReference type="ChEBI" id="CHEBI:43474"/>
        <dbReference type="ChEBI" id="CHEBI:58533"/>
        <dbReference type="EC" id="2.4.2.28"/>
    </reaction>
    <physiologicalReaction direction="left-to-right" evidence="11">
        <dbReference type="Rhea" id="RHEA:11853"/>
    </physiologicalReaction>
</comment>
<dbReference type="PANTHER" id="PTHR30616:SF2">
    <property type="entry name" value="PURINE NUCLEOSIDE PHOSPHORYLASE LACC1"/>
    <property type="match status" value="1"/>
</dbReference>
<accession>A0A1H8I243</accession>
<dbReference type="GO" id="GO:0005507">
    <property type="term" value="F:copper ion binding"/>
    <property type="evidence" value="ECO:0007669"/>
    <property type="project" value="TreeGrafter"/>
</dbReference>
<comment type="similarity">
    <text evidence="4 12">Belongs to the purine nucleoside phosphorylase YfiH/LACC1 family.</text>
</comment>
<keyword evidence="5" id="KW-0808">Transferase</keyword>